<sequence length="95" mass="10656">MGTPVFMAIFIAPNFNFCNSPFDERVPSGNMPNTFSSRKIFMAFLKASISTFSLSTENAFKFLSIKLTKVFLKTSFLVIKYIFLFNEAAKTAGSK</sequence>
<proteinExistence type="predicted"/>
<name>X1ECN2_9ZZZZ</name>
<comment type="caution">
    <text evidence="1">The sequence shown here is derived from an EMBL/GenBank/DDBJ whole genome shotgun (WGS) entry which is preliminary data.</text>
</comment>
<reference evidence="1" key="1">
    <citation type="journal article" date="2014" name="Front. Microbiol.">
        <title>High frequency of phylogenetically diverse reductive dehalogenase-homologous genes in deep subseafloor sedimentary metagenomes.</title>
        <authorList>
            <person name="Kawai M."/>
            <person name="Futagami T."/>
            <person name="Toyoda A."/>
            <person name="Takaki Y."/>
            <person name="Nishi S."/>
            <person name="Hori S."/>
            <person name="Arai W."/>
            <person name="Tsubouchi T."/>
            <person name="Morono Y."/>
            <person name="Uchiyama I."/>
            <person name="Ito T."/>
            <person name="Fujiyama A."/>
            <person name="Inagaki F."/>
            <person name="Takami H."/>
        </authorList>
    </citation>
    <scope>NUCLEOTIDE SEQUENCE</scope>
    <source>
        <strain evidence="1">Expedition CK06-06</strain>
    </source>
</reference>
<dbReference type="EMBL" id="BARU01001400">
    <property type="protein sequence ID" value="GAH31021.1"/>
    <property type="molecule type" value="Genomic_DNA"/>
</dbReference>
<evidence type="ECO:0000313" key="1">
    <source>
        <dbReference type="EMBL" id="GAH31021.1"/>
    </source>
</evidence>
<organism evidence="1">
    <name type="scientific">marine sediment metagenome</name>
    <dbReference type="NCBI Taxonomy" id="412755"/>
    <lineage>
        <taxon>unclassified sequences</taxon>
        <taxon>metagenomes</taxon>
        <taxon>ecological metagenomes</taxon>
    </lineage>
</organism>
<gene>
    <name evidence="1" type="ORF">S03H2_03709</name>
</gene>
<accession>X1ECN2</accession>
<protein>
    <submittedName>
        <fullName evidence="1">Uncharacterized protein</fullName>
    </submittedName>
</protein>
<dbReference type="AlphaFoldDB" id="X1ECN2"/>